<accession>A0ABU7F421</accession>
<reference evidence="1 2" key="1">
    <citation type="submission" date="2021-06" db="EMBL/GenBank/DDBJ databases">
        <authorList>
            <person name="Palmer J.M."/>
        </authorList>
    </citation>
    <scope>NUCLEOTIDE SEQUENCE [LARGE SCALE GENOMIC DNA]</scope>
    <source>
        <strain evidence="1 2">CL_MEX2019</strain>
        <tissue evidence="1">Muscle</tissue>
    </source>
</reference>
<evidence type="ECO:0000313" key="1">
    <source>
        <dbReference type="EMBL" id="MED6293947.1"/>
    </source>
</evidence>
<comment type="caution">
    <text evidence="1">The sequence shown here is derived from an EMBL/GenBank/DDBJ whole genome shotgun (WGS) entry which is preliminary data.</text>
</comment>
<evidence type="ECO:0000313" key="2">
    <source>
        <dbReference type="Proteomes" id="UP001352852"/>
    </source>
</evidence>
<keyword evidence="2" id="KW-1185">Reference proteome</keyword>
<proteinExistence type="predicted"/>
<protein>
    <recommendedName>
        <fullName evidence="3">Secreted protein</fullName>
    </recommendedName>
</protein>
<organism evidence="1 2">
    <name type="scientific">Characodon lateralis</name>
    <dbReference type="NCBI Taxonomy" id="208331"/>
    <lineage>
        <taxon>Eukaryota</taxon>
        <taxon>Metazoa</taxon>
        <taxon>Chordata</taxon>
        <taxon>Craniata</taxon>
        <taxon>Vertebrata</taxon>
        <taxon>Euteleostomi</taxon>
        <taxon>Actinopterygii</taxon>
        <taxon>Neopterygii</taxon>
        <taxon>Teleostei</taxon>
        <taxon>Neoteleostei</taxon>
        <taxon>Acanthomorphata</taxon>
        <taxon>Ovalentaria</taxon>
        <taxon>Atherinomorphae</taxon>
        <taxon>Cyprinodontiformes</taxon>
        <taxon>Goodeidae</taxon>
        <taxon>Characodon</taxon>
    </lineage>
</organism>
<dbReference type="EMBL" id="JAHUTJ010075018">
    <property type="protein sequence ID" value="MED6293947.1"/>
    <property type="molecule type" value="Genomic_DNA"/>
</dbReference>
<dbReference type="Proteomes" id="UP001352852">
    <property type="component" value="Unassembled WGS sequence"/>
</dbReference>
<gene>
    <name evidence="1" type="ORF">CHARACLAT_015797</name>
</gene>
<name>A0ABU7F421_9TELE</name>
<sequence length="99" mass="11243">MVISCILAICDGWTFLGCLCLHFIVREDERGTVGHLEIGPRDEPDLWRSTVLILIFIFHFSTMLHCEGHVGKNPSSSAKSKDETLRVPPLHNYTLRFCT</sequence>
<evidence type="ECO:0008006" key="3">
    <source>
        <dbReference type="Google" id="ProtNLM"/>
    </source>
</evidence>